<accession>A0A1L9S533</accession>
<organism evidence="2 3">
    <name type="scientific">Penicilliopsis zonata CBS 506.65</name>
    <dbReference type="NCBI Taxonomy" id="1073090"/>
    <lineage>
        <taxon>Eukaryota</taxon>
        <taxon>Fungi</taxon>
        <taxon>Dikarya</taxon>
        <taxon>Ascomycota</taxon>
        <taxon>Pezizomycotina</taxon>
        <taxon>Eurotiomycetes</taxon>
        <taxon>Eurotiomycetidae</taxon>
        <taxon>Eurotiales</taxon>
        <taxon>Aspergillaceae</taxon>
        <taxon>Penicilliopsis</taxon>
    </lineage>
</organism>
<proteinExistence type="predicted"/>
<evidence type="ECO:0000313" key="3">
    <source>
        <dbReference type="Proteomes" id="UP000184188"/>
    </source>
</evidence>
<gene>
    <name evidence="2" type="ORF">ASPZODRAFT_137407</name>
</gene>
<dbReference type="OrthoDB" id="4540745at2759"/>
<name>A0A1L9S533_9EURO</name>
<dbReference type="Proteomes" id="UP000184188">
    <property type="component" value="Unassembled WGS sequence"/>
</dbReference>
<reference evidence="3" key="1">
    <citation type="journal article" date="2017" name="Genome Biol.">
        <title>Comparative genomics reveals high biological diversity and specific adaptations in the industrially and medically important fungal genus Aspergillus.</title>
        <authorList>
            <person name="de Vries R.P."/>
            <person name="Riley R."/>
            <person name="Wiebenga A."/>
            <person name="Aguilar-Osorio G."/>
            <person name="Amillis S."/>
            <person name="Uchima C.A."/>
            <person name="Anderluh G."/>
            <person name="Asadollahi M."/>
            <person name="Askin M."/>
            <person name="Barry K."/>
            <person name="Battaglia E."/>
            <person name="Bayram O."/>
            <person name="Benocci T."/>
            <person name="Braus-Stromeyer S.A."/>
            <person name="Caldana C."/>
            <person name="Canovas D."/>
            <person name="Cerqueira G.C."/>
            <person name="Chen F."/>
            <person name="Chen W."/>
            <person name="Choi C."/>
            <person name="Clum A."/>
            <person name="Dos Santos R.A."/>
            <person name="Damasio A.R."/>
            <person name="Diallinas G."/>
            <person name="Emri T."/>
            <person name="Fekete E."/>
            <person name="Flipphi M."/>
            <person name="Freyberg S."/>
            <person name="Gallo A."/>
            <person name="Gournas C."/>
            <person name="Habgood R."/>
            <person name="Hainaut M."/>
            <person name="Harispe M.L."/>
            <person name="Henrissat B."/>
            <person name="Hilden K.S."/>
            <person name="Hope R."/>
            <person name="Hossain A."/>
            <person name="Karabika E."/>
            <person name="Karaffa L."/>
            <person name="Karanyi Z."/>
            <person name="Krasevec N."/>
            <person name="Kuo A."/>
            <person name="Kusch H."/>
            <person name="LaButti K."/>
            <person name="Lagendijk E.L."/>
            <person name="Lapidus A."/>
            <person name="Levasseur A."/>
            <person name="Lindquist E."/>
            <person name="Lipzen A."/>
            <person name="Logrieco A.F."/>
            <person name="MacCabe A."/>
            <person name="Maekelae M.R."/>
            <person name="Malavazi I."/>
            <person name="Melin P."/>
            <person name="Meyer V."/>
            <person name="Mielnichuk N."/>
            <person name="Miskei M."/>
            <person name="Molnar A.P."/>
            <person name="Mule G."/>
            <person name="Ngan C.Y."/>
            <person name="Orejas M."/>
            <person name="Orosz E."/>
            <person name="Ouedraogo J.P."/>
            <person name="Overkamp K.M."/>
            <person name="Park H.-S."/>
            <person name="Perrone G."/>
            <person name="Piumi F."/>
            <person name="Punt P.J."/>
            <person name="Ram A.F."/>
            <person name="Ramon A."/>
            <person name="Rauscher S."/>
            <person name="Record E."/>
            <person name="Riano-Pachon D.M."/>
            <person name="Robert V."/>
            <person name="Roehrig J."/>
            <person name="Ruller R."/>
            <person name="Salamov A."/>
            <person name="Salih N.S."/>
            <person name="Samson R.A."/>
            <person name="Sandor E."/>
            <person name="Sanguinetti M."/>
            <person name="Schuetze T."/>
            <person name="Sepcic K."/>
            <person name="Shelest E."/>
            <person name="Sherlock G."/>
            <person name="Sophianopoulou V."/>
            <person name="Squina F.M."/>
            <person name="Sun H."/>
            <person name="Susca A."/>
            <person name="Todd R.B."/>
            <person name="Tsang A."/>
            <person name="Unkles S.E."/>
            <person name="van de Wiele N."/>
            <person name="van Rossen-Uffink D."/>
            <person name="Oliveira J.V."/>
            <person name="Vesth T.C."/>
            <person name="Visser J."/>
            <person name="Yu J.-H."/>
            <person name="Zhou M."/>
            <person name="Andersen M.R."/>
            <person name="Archer D.B."/>
            <person name="Baker S.E."/>
            <person name="Benoit I."/>
            <person name="Brakhage A.A."/>
            <person name="Braus G.H."/>
            <person name="Fischer R."/>
            <person name="Frisvad J.C."/>
            <person name="Goldman G.H."/>
            <person name="Houbraken J."/>
            <person name="Oakley B."/>
            <person name="Pocsi I."/>
            <person name="Scazzocchio C."/>
            <person name="Seiboth B."/>
            <person name="vanKuyk P.A."/>
            <person name="Wortman J."/>
            <person name="Dyer P.S."/>
            <person name="Grigoriev I.V."/>
        </authorList>
    </citation>
    <scope>NUCLEOTIDE SEQUENCE [LARGE SCALE GENOMIC DNA]</scope>
    <source>
        <strain evidence="3">CBS 506.65</strain>
    </source>
</reference>
<dbReference type="EMBL" id="KV878363">
    <property type="protein sequence ID" value="OJJ42270.1"/>
    <property type="molecule type" value="Genomic_DNA"/>
</dbReference>
<evidence type="ECO:0000313" key="2">
    <source>
        <dbReference type="EMBL" id="OJJ42270.1"/>
    </source>
</evidence>
<sequence length="132" mass="14892">MDVTGLVIGIVGLYSTCQSCYNLYTDVRDAETSAVTAAHELEIHKSILKAWGFYWQIQPTLSAEERDGEVSEKLKRYLTRYPDKAIGIASALHCIGEALSDKRKLLDTYGLEVNLEVVQGVGFLRRWFYLLS</sequence>
<keyword evidence="3" id="KW-1185">Reference proteome</keyword>
<dbReference type="RefSeq" id="XP_022576780.1">
    <property type="nucleotide sequence ID" value="XM_022724308.1"/>
</dbReference>
<dbReference type="InterPro" id="IPR038305">
    <property type="entry name" value="HeLo_sf"/>
</dbReference>
<dbReference type="InterPro" id="IPR029498">
    <property type="entry name" value="HeLo_dom"/>
</dbReference>
<dbReference type="VEuPathDB" id="FungiDB:ASPZODRAFT_137407"/>
<dbReference type="Gene3D" id="1.20.120.1020">
    <property type="entry name" value="Prion-inhibition and propagation, HeLo domain"/>
    <property type="match status" value="1"/>
</dbReference>
<dbReference type="AlphaFoldDB" id="A0A1L9S533"/>
<dbReference type="GeneID" id="34610773"/>
<evidence type="ECO:0000259" key="1">
    <source>
        <dbReference type="Pfam" id="PF14479"/>
    </source>
</evidence>
<feature type="domain" description="Prion-inhibition and propagation HeLo" evidence="1">
    <location>
        <begin position="5"/>
        <end position="114"/>
    </location>
</feature>
<dbReference type="STRING" id="1073090.A0A1L9S533"/>
<protein>
    <recommendedName>
        <fullName evidence="1">Prion-inhibition and propagation HeLo domain-containing protein</fullName>
    </recommendedName>
</protein>
<dbReference type="Pfam" id="PF14479">
    <property type="entry name" value="HeLo"/>
    <property type="match status" value="1"/>
</dbReference>